<dbReference type="RefSeq" id="WP_382256818.1">
    <property type="nucleotide sequence ID" value="NZ_JBHTBX010000006.1"/>
</dbReference>
<comment type="caution">
    <text evidence="1">The sequence shown here is derived from an EMBL/GenBank/DDBJ whole genome shotgun (WGS) entry which is preliminary data.</text>
</comment>
<proteinExistence type="predicted"/>
<accession>A0ABW2R9Z6</accession>
<keyword evidence="2" id="KW-1185">Reference proteome</keyword>
<protein>
    <submittedName>
        <fullName evidence="1">Uncharacterized protein</fullName>
    </submittedName>
</protein>
<evidence type="ECO:0000313" key="2">
    <source>
        <dbReference type="Proteomes" id="UP001596495"/>
    </source>
</evidence>
<sequence length="91" mass="10081">MKSYIVKKETDWQIQIAEQNAADALANARGTLIRALQELDSYIEKFGTADSPAQKAELLNWTLNHLATGIAPNLRLDLIANAQALFTRLAK</sequence>
<organism evidence="1 2">
    <name type="scientific">Hydrogenophaga bisanensis</name>
    <dbReference type="NCBI Taxonomy" id="439611"/>
    <lineage>
        <taxon>Bacteria</taxon>
        <taxon>Pseudomonadati</taxon>
        <taxon>Pseudomonadota</taxon>
        <taxon>Betaproteobacteria</taxon>
        <taxon>Burkholderiales</taxon>
        <taxon>Comamonadaceae</taxon>
        <taxon>Hydrogenophaga</taxon>
    </lineage>
</organism>
<gene>
    <name evidence="1" type="ORF">ACFQNJ_10365</name>
</gene>
<evidence type="ECO:0000313" key="1">
    <source>
        <dbReference type="EMBL" id="MFC7434915.1"/>
    </source>
</evidence>
<dbReference type="EMBL" id="JBHTBX010000006">
    <property type="protein sequence ID" value="MFC7434915.1"/>
    <property type="molecule type" value="Genomic_DNA"/>
</dbReference>
<dbReference type="Proteomes" id="UP001596495">
    <property type="component" value="Unassembled WGS sequence"/>
</dbReference>
<name>A0ABW2R9Z6_9BURK</name>
<reference evidence="2" key="1">
    <citation type="journal article" date="2019" name="Int. J. Syst. Evol. Microbiol.">
        <title>The Global Catalogue of Microorganisms (GCM) 10K type strain sequencing project: providing services to taxonomists for standard genome sequencing and annotation.</title>
        <authorList>
            <consortium name="The Broad Institute Genomics Platform"/>
            <consortium name="The Broad Institute Genome Sequencing Center for Infectious Disease"/>
            <person name="Wu L."/>
            <person name="Ma J."/>
        </authorList>
    </citation>
    <scope>NUCLEOTIDE SEQUENCE [LARGE SCALE GENOMIC DNA]</scope>
    <source>
        <strain evidence="2">CCUG 54518</strain>
    </source>
</reference>